<feature type="compositionally biased region" description="Polar residues" evidence="1">
    <location>
        <begin position="13"/>
        <end position="26"/>
    </location>
</feature>
<evidence type="ECO:0000313" key="4">
    <source>
        <dbReference type="Proteomes" id="UP000006867"/>
    </source>
</evidence>
<name>A0ABN3ZEH7_BACA1</name>
<dbReference type="RefSeq" id="WP_003326591.1">
    <property type="nucleotide sequence ID" value="NC_014639.1"/>
</dbReference>
<evidence type="ECO:0000256" key="2">
    <source>
        <dbReference type="SAM" id="Phobius"/>
    </source>
</evidence>
<keyword evidence="4" id="KW-1185">Reference proteome</keyword>
<organism evidence="3 4">
    <name type="scientific">Bacillus atrophaeus (strain 1942)</name>
    <dbReference type="NCBI Taxonomy" id="720555"/>
    <lineage>
        <taxon>Bacteria</taxon>
        <taxon>Bacillati</taxon>
        <taxon>Bacillota</taxon>
        <taxon>Bacilli</taxon>
        <taxon>Bacillales</taxon>
        <taxon>Bacillaceae</taxon>
        <taxon>Bacillus</taxon>
    </lineage>
</organism>
<gene>
    <name evidence="3" type="ordered locus">BATR1942_16205</name>
</gene>
<keyword evidence="2" id="KW-0812">Transmembrane</keyword>
<feature type="transmembrane region" description="Helical" evidence="2">
    <location>
        <begin position="56"/>
        <end position="87"/>
    </location>
</feature>
<feature type="transmembrane region" description="Helical" evidence="2">
    <location>
        <begin position="126"/>
        <end position="155"/>
    </location>
</feature>
<evidence type="ECO:0000256" key="1">
    <source>
        <dbReference type="SAM" id="MobiDB-lite"/>
    </source>
</evidence>
<keyword evidence="2" id="KW-0472">Membrane</keyword>
<dbReference type="Pfam" id="PF17319">
    <property type="entry name" value="DUF5362"/>
    <property type="match status" value="1"/>
</dbReference>
<reference evidence="3 4" key="1">
    <citation type="journal article" date="2011" name="Front. Microbiol.">
        <title>Genomic signatures of strain selection and enhancement in Bacillus atrophaeus var. globigii, a historical biowarfare simulant.</title>
        <authorList>
            <person name="Gibbons H.S."/>
            <person name="Broomall S.M."/>
            <person name="McNew L.A."/>
            <person name="Daligault H."/>
            <person name="Chapman C."/>
            <person name="Bruce D."/>
            <person name="Karavis M."/>
            <person name="Krepps M."/>
            <person name="McGregor P.A."/>
            <person name="Hong C."/>
            <person name="Park K.H."/>
            <person name="Akmal A."/>
            <person name="Feldman A."/>
            <person name="Lin J.S."/>
            <person name="Chang W.E."/>
            <person name="Higgs B.W."/>
            <person name="Demirev P."/>
            <person name="Lindquist J."/>
            <person name="Liem A."/>
            <person name="Fochler E."/>
            <person name="Read T.D."/>
            <person name="Tapia R."/>
            <person name="Johnson S."/>
            <person name="Bishop-Lilly K.A."/>
            <person name="Detter C."/>
            <person name="Han C."/>
            <person name="Sozhamannan S."/>
            <person name="Rosenzweig C.N."/>
            <person name="Skowronski E.W."/>
        </authorList>
    </citation>
    <scope>NUCLEOTIDE SEQUENCE [LARGE SCALE GENOMIC DNA]</scope>
    <source>
        <strain evidence="3 4">1942</strain>
    </source>
</reference>
<accession>A0ABN3ZEH7</accession>
<feature type="region of interest" description="Disordered" evidence="1">
    <location>
        <begin position="13"/>
        <end position="37"/>
    </location>
</feature>
<dbReference type="InterPro" id="IPR035287">
    <property type="entry name" value="DUF5362"/>
</dbReference>
<keyword evidence="2" id="KW-1133">Transmembrane helix</keyword>
<sequence length="176" mass="18931">MIDIDKDDNHIEGQNSTIVEDNSVTEQESDKIEGESRQLSPAAVKSLSDIAKWGKITGILLIVMGALSALSALITIIGAIPGVLLIISGVFLMRSAKAAQDAGSTLSGSAGESMLENYGKFIKMQLFYAASSIAAGIIGIILFIFFMVFVGIAAFENLDTYEDPDSYYYEDEPVFE</sequence>
<dbReference type="Proteomes" id="UP000006867">
    <property type="component" value="Chromosome"/>
</dbReference>
<proteinExistence type="predicted"/>
<dbReference type="EMBL" id="CP002207">
    <property type="protein sequence ID" value="ADP34160.1"/>
    <property type="molecule type" value="Genomic_DNA"/>
</dbReference>
<protein>
    <submittedName>
        <fullName evidence="3">Integral inner membrane protein</fullName>
    </submittedName>
</protein>
<evidence type="ECO:0000313" key="3">
    <source>
        <dbReference type="EMBL" id="ADP34160.1"/>
    </source>
</evidence>